<dbReference type="AlphaFoldDB" id="A0A4U5MTW3"/>
<dbReference type="EMBL" id="AZBU02000006">
    <property type="protein sequence ID" value="TKR73190.1"/>
    <property type="molecule type" value="Genomic_DNA"/>
</dbReference>
<proteinExistence type="predicted"/>
<gene>
    <name evidence="1" type="ORF">L596_020530</name>
</gene>
<evidence type="ECO:0000313" key="2">
    <source>
        <dbReference type="Proteomes" id="UP000298663"/>
    </source>
</evidence>
<name>A0A4U5MTW3_STECR</name>
<comment type="caution">
    <text evidence="1">The sequence shown here is derived from an EMBL/GenBank/DDBJ whole genome shotgun (WGS) entry which is preliminary data.</text>
</comment>
<keyword evidence="2" id="KW-1185">Reference proteome</keyword>
<accession>A0A4U5MTW3</accession>
<protein>
    <submittedName>
        <fullName evidence="1">Uncharacterized protein</fullName>
    </submittedName>
</protein>
<sequence>MVAFSAPFFALDCNDDLAFASRSCLFFSASFAKRGILMCATISSAEAEKRWPSRYRLLSIKLMKTSQRSSAETGPSPCFAGDLACRPVGRRGHQIVLEICDRVAFEPVNEGLFGDALTSKQNDDMK</sequence>
<reference evidence="1 2" key="2">
    <citation type="journal article" date="2019" name="G3 (Bethesda)">
        <title>Hybrid Assembly of the Genome of the Entomopathogenic Nematode Steinernema carpocapsae Identifies the X-Chromosome.</title>
        <authorList>
            <person name="Serra L."/>
            <person name="Macchietto M."/>
            <person name="Macias-Munoz A."/>
            <person name="McGill C.J."/>
            <person name="Rodriguez I.M."/>
            <person name="Rodriguez B."/>
            <person name="Murad R."/>
            <person name="Mortazavi A."/>
        </authorList>
    </citation>
    <scope>NUCLEOTIDE SEQUENCE [LARGE SCALE GENOMIC DNA]</scope>
    <source>
        <strain evidence="1 2">ALL</strain>
    </source>
</reference>
<reference evidence="1 2" key="1">
    <citation type="journal article" date="2015" name="Genome Biol.">
        <title>Comparative genomics of Steinernema reveals deeply conserved gene regulatory networks.</title>
        <authorList>
            <person name="Dillman A.R."/>
            <person name="Macchietto M."/>
            <person name="Porter C.F."/>
            <person name="Rogers A."/>
            <person name="Williams B."/>
            <person name="Antoshechkin I."/>
            <person name="Lee M.M."/>
            <person name="Goodwin Z."/>
            <person name="Lu X."/>
            <person name="Lewis E.E."/>
            <person name="Goodrich-Blair H."/>
            <person name="Stock S.P."/>
            <person name="Adams B.J."/>
            <person name="Sternberg P.W."/>
            <person name="Mortazavi A."/>
        </authorList>
    </citation>
    <scope>NUCLEOTIDE SEQUENCE [LARGE SCALE GENOMIC DNA]</scope>
    <source>
        <strain evidence="1 2">ALL</strain>
    </source>
</reference>
<organism evidence="1 2">
    <name type="scientific">Steinernema carpocapsae</name>
    <name type="common">Entomopathogenic nematode</name>
    <dbReference type="NCBI Taxonomy" id="34508"/>
    <lineage>
        <taxon>Eukaryota</taxon>
        <taxon>Metazoa</taxon>
        <taxon>Ecdysozoa</taxon>
        <taxon>Nematoda</taxon>
        <taxon>Chromadorea</taxon>
        <taxon>Rhabditida</taxon>
        <taxon>Tylenchina</taxon>
        <taxon>Panagrolaimomorpha</taxon>
        <taxon>Strongyloidoidea</taxon>
        <taxon>Steinernematidae</taxon>
        <taxon>Steinernema</taxon>
    </lineage>
</organism>
<dbReference type="Proteomes" id="UP000298663">
    <property type="component" value="Unassembled WGS sequence"/>
</dbReference>
<evidence type="ECO:0000313" key="1">
    <source>
        <dbReference type="EMBL" id="TKR73190.1"/>
    </source>
</evidence>